<proteinExistence type="predicted"/>
<dbReference type="InterPro" id="IPR021734">
    <property type="entry name" value="DUF3303"/>
</dbReference>
<reference evidence="1 2" key="1">
    <citation type="submission" date="2022-07" db="EMBL/GenBank/DDBJ databases">
        <title>Photobacterium pectinilyticum sp. nov., a marine bacterium isolated from surface seawater of Qingdao offshore.</title>
        <authorList>
            <person name="Wang X."/>
        </authorList>
    </citation>
    <scope>NUCLEOTIDE SEQUENCE [LARGE SCALE GENOMIC DNA]</scope>
    <source>
        <strain evidence="1 2">ZSDE20</strain>
    </source>
</reference>
<dbReference type="Pfam" id="PF11746">
    <property type="entry name" value="DUF3303"/>
    <property type="match status" value="1"/>
</dbReference>
<sequence>MKRYPMTFLISWQLYQGRLHPVLAHFSKLTEEQDKALMGPEIRLIGRWHDLVSGTGVCIVESDSIEAVTAYALKWNSEMDITVQPVVDDAMAREMGERLSS</sequence>
<dbReference type="RefSeq" id="WP_255042583.1">
    <property type="nucleotide sequence ID" value="NZ_JANEYT010000021.1"/>
</dbReference>
<comment type="caution">
    <text evidence="1">The sequence shown here is derived from an EMBL/GenBank/DDBJ whole genome shotgun (WGS) entry which is preliminary data.</text>
</comment>
<organism evidence="1 2">
    <name type="scientific">Photobacterium pectinilyticum</name>
    <dbReference type="NCBI Taxonomy" id="2906793"/>
    <lineage>
        <taxon>Bacteria</taxon>
        <taxon>Pseudomonadati</taxon>
        <taxon>Pseudomonadota</taxon>
        <taxon>Gammaproteobacteria</taxon>
        <taxon>Vibrionales</taxon>
        <taxon>Vibrionaceae</taxon>
        <taxon>Photobacterium</taxon>
    </lineage>
</organism>
<evidence type="ECO:0000313" key="2">
    <source>
        <dbReference type="Proteomes" id="UP001524460"/>
    </source>
</evidence>
<accession>A0ABT1N1L1</accession>
<dbReference type="EMBL" id="JANEYT010000021">
    <property type="protein sequence ID" value="MCQ1058621.1"/>
    <property type="molecule type" value="Genomic_DNA"/>
</dbReference>
<protein>
    <submittedName>
        <fullName evidence="1">DUF3303 domain-containing protein</fullName>
    </submittedName>
</protein>
<dbReference type="Proteomes" id="UP001524460">
    <property type="component" value="Unassembled WGS sequence"/>
</dbReference>
<gene>
    <name evidence="1" type="ORF">NHN17_11185</name>
</gene>
<evidence type="ECO:0000313" key="1">
    <source>
        <dbReference type="EMBL" id="MCQ1058621.1"/>
    </source>
</evidence>
<name>A0ABT1N1L1_9GAMM</name>
<keyword evidence="2" id="KW-1185">Reference proteome</keyword>